<protein>
    <submittedName>
        <fullName evidence="2">AbrB family transcriptional regulator</fullName>
    </submittedName>
</protein>
<reference evidence="2" key="1">
    <citation type="submission" date="2021-03" db="EMBL/GenBank/DDBJ databases">
        <title>Bacillus suaedae sp. nov., isolated from Suaeda aralocaspica.</title>
        <authorList>
            <person name="Lei R.F.R."/>
        </authorList>
    </citation>
    <scope>NUCLEOTIDE SEQUENCE</scope>
    <source>
        <strain evidence="2">YZJH907-2</strain>
    </source>
</reference>
<dbReference type="PANTHER" id="PTHR38457:SF1">
    <property type="entry name" value="REGULATOR ABRB-RELATED"/>
    <property type="match status" value="1"/>
</dbReference>
<dbReference type="Pfam" id="PF05145">
    <property type="entry name" value="AbrB"/>
    <property type="match status" value="1"/>
</dbReference>
<gene>
    <name evidence="2" type="ORF">J7W16_04890</name>
</gene>
<evidence type="ECO:0000256" key="1">
    <source>
        <dbReference type="SAM" id="Phobius"/>
    </source>
</evidence>
<feature type="transmembrane region" description="Helical" evidence="1">
    <location>
        <begin position="287"/>
        <end position="311"/>
    </location>
</feature>
<feature type="transmembrane region" description="Helical" evidence="1">
    <location>
        <begin position="79"/>
        <end position="104"/>
    </location>
</feature>
<feature type="transmembrane region" description="Helical" evidence="1">
    <location>
        <begin position="54"/>
        <end position="73"/>
    </location>
</feature>
<feature type="transmembrane region" description="Helical" evidence="1">
    <location>
        <begin position="140"/>
        <end position="164"/>
    </location>
</feature>
<accession>A0A940WXY8</accession>
<dbReference type="GO" id="GO:0010468">
    <property type="term" value="P:regulation of gene expression"/>
    <property type="evidence" value="ECO:0007669"/>
    <property type="project" value="InterPro"/>
</dbReference>
<evidence type="ECO:0000313" key="3">
    <source>
        <dbReference type="Proteomes" id="UP000678228"/>
    </source>
</evidence>
<dbReference type="GO" id="GO:0016020">
    <property type="term" value="C:membrane"/>
    <property type="evidence" value="ECO:0007669"/>
    <property type="project" value="InterPro"/>
</dbReference>
<dbReference type="InterPro" id="IPR017516">
    <property type="entry name" value="AbrB_dup"/>
</dbReference>
<keyword evidence="3" id="KW-1185">Reference proteome</keyword>
<dbReference type="RefSeq" id="WP_210596103.1">
    <property type="nucleotide sequence ID" value="NZ_JAGKSQ010000002.1"/>
</dbReference>
<feature type="transmembrane region" description="Helical" evidence="1">
    <location>
        <begin position="184"/>
        <end position="199"/>
    </location>
</feature>
<dbReference type="NCBIfam" id="TIGR03082">
    <property type="entry name" value="Gneg_AbrB_dup"/>
    <property type="match status" value="1"/>
</dbReference>
<feature type="transmembrane region" description="Helical" evidence="1">
    <location>
        <begin position="261"/>
        <end position="281"/>
    </location>
</feature>
<name>A0A940WXY8_9BACI</name>
<feature type="transmembrane region" description="Helical" evidence="1">
    <location>
        <begin position="20"/>
        <end position="42"/>
    </location>
</feature>
<dbReference type="EMBL" id="JAGKSQ010000002">
    <property type="protein sequence ID" value="MBP3950460.1"/>
    <property type="molecule type" value="Genomic_DNA"/>
</dbReference>
<keyword evidence="1" id="KW-0812">Transmembrane</keyword>
<feature type="transmembrane region" description="Helical" evidence="1">
    <location>
        <begin position="206"/>
        <end position="225"/>
    </location>
</feature>
<organism evidence="2 3">
    <name type="scientific">Halalkalibacter suaedae</name>
    <dbReference type="NCBI Taxonomy" id="2822140"/>
    <lineage>
        <taxon>Bacteria</taxon>
        <taxon>Bacillati</taxon>
        <taxon>Bacillota</taxon>
        <taxon>Bacilli</taxon>
        <taxon>Bacillales</taxon>
        <taxon>Bacillaceae</taxon>
        <taxon>Halalkalibacter</taxon>
    </lineage>
</organism>
<comment type="caution">
    <text evidence="2">The sequence shown here is derived from an EMBL/GenBank/DDBJ whole genome shotgun (WGS) entry which is preliminary data.</text>
</comment>
<feature type="transmembrane region" description="Helical" evidence="1">
    <location>
        <begin position="323"/>
        <end position="341"/>
    </location>
</feature>
<dbReference type="PANTHER" id="PTHR38457">
    <property type="entry name" value="REGULATOR ABRB-RELATED"/>
    <property type="match status" value="1"/>
</dbReference>
<dbReference type="PIRSF" id="PIRSF038991">
    <property type="entry name" value="Protein_AbrB"/>
    <property type="match status" value="1"/>
</dbReference>
<keyword evidence="1" id="KW-0472">Membrane</keyword>
<dbReference type="Proteomes" id="UP000678228">
    <property type="component" value="Unassembled WGS sequence"/>
</dbReference>
<dbReference type="InterPro" id="IPR007820">
    <property type="entry name" value="AbrB_fam"/>
</dbReference>
<evidence type="ECO:0000313" key="2">
    <source>
        <dbReference type="EMBL" id="MBP3950460.1"/>
    </source>
</evidence>
<keyword evidence="1" id="KW-1133">Transmembrane helix</keyword>
<dbReference type="AlphaFoldDB" id="A0A940WXY8"/>
<proteinExistence type="predicted"/>
<sequence>MLSSLRLIETIIIGLLGGYLFNHLNLPLPWVLGALTFIMIWQGTTKRTIYWPNLIKNIGLIILGIYFGMYFTIDTVTSVWPYLVPYTMLTVILILTSIVISIFVTRWINVDKMTSVFGSIPGGLTEMVIASEALHAKSSYVVIFQTIRLLTVLFTVPAVIIYFFPNQVTDYIIVENNPYSTLDWQMLWFLIPAIGGFILKDKIPAGIVIVPLAITAFLHISPIELLNVPNYLVLGAQTAVGIGLGKNISFQDIRAGGKYGFVYFGVAIALIIVSFGLGALLASLTSLTLPTAILSVAPGGLIEMVLTASIVGADPAIVSSLQLTRILIIIILVPPALKWYFSREINT</sequence>